<evidence type="ECO:0000313" key="2">
    <source>
        <dbReference type="EMBL" id="CAA9530212.1"/>
    </source>
</evidence>
<gene>
    <name evidence="2" type="ORF">AVDCRST_MAG67-4079</name>
</gene>
<dbReference type="Pfam" id="PF13275">
    <property type="entry name" value="S4_2"/>
    <property type="match status" value="1"/>
</dbReference>
<dbReference type="AlphaFoldDB" id="A0A6J4TR85"/>
<evidence type="ECO:0000256" key="1">
    <source>
        <dbReference type="PROSITE-ProRule" id="PRU00182"/>
    </source>
</evidence>
<name>A0A6J4TR85_9ACTN</name>
<dbReference type="InterPro" id="IPR036986">
    <property type="entry name" value="S4_RNA-bd_sf"/>
</dbReference>
<dbReference type="SUPFAM" id="SSF55174">
    <property type="entry name" value="Alpha-L RNA-binding motif"/>
    <property type="match status" value="1"/>
</dbReference>
<sequence length="73" mass="7950">MSTPPRDIEIRDESIRLGQLLKLAGVADTGGEARELVQEGAVRVNGAVETRRGRQLRDGDVVDALGERLRVIV</sequence>
<proteinExistence type="predicted"/>
<dbReference type="EMBL" id="CADCVQ010000166">
    <property type="protein sequence ID" value="CAA9530212.1"/>
    <property type="molecule type" value="Genomic_DNA"/>
</dbReference>
<keyword evidence="1" id="KW-0694">RNA-binding</keyword>
<dbReference type="CDD" id="cd00165">
    <property type="entry name" value="S4"/>
    <property type="match status" value="1"/>
</dbReference>
<protein>
    <submittedName>
        <fullName evidence="2">Uncharacterized protein YbcJ</fullName>
    </submittedName>
</protein>
<accession>A0A6J4TR85</accession>
<dbReference type="Gene3D" id="3.10.290.10">
    <property type="entry name" value="RNA-binding S4 domain"/>
    <property type="match status" value="1"/>
</dbReference>
<dbReference type="PROSITE" id="PS50889">
    <property type="entry name" value="S4"/>
    <property type="match status" value="1"/>
</dbReference>
<reference evidence="2" key="1">
    <citation type="submission" date="2020-02" db="EMBL/GenBank/DDBJ databases">
        <authorList>
            <person name="Meier V. D."/>
        </authorList>
    </citation>
    <scope>NUCLEOTIDE SEQUENCE</scope>
    <source>
        <strain evidence="2">AVDCRST_MAG67</strain>
    </source>
</reference>
<organism evidence="2">
    <name type="scientific">uncultured Solirubrobacteraceae bacterium</name>
    <dbReference type="NCBI Taxonomy" id="1162706"/>
    <lineage>
        <taxon>Bacteria</taxon>
        <taxon>Bacillati</taxon>
        <taxon>Actinomycetota</taxon>
        <taxon>Thermoleophilia</taxon>
        <taxon>Solirubrobacterales</taxon>
        <taxon>Solirubrobacteraceae</taxon>
        <taxon>environmental samples</taxon>
    </lineage>
</organism>
<dbReference type="GO" id="GO:0003723">
    <property type="term" value="F:RNA binding"/>
    <property type="evidence" value="ECO:0007669"/>
    <property type="project" value="UniProtKB-KW"/>
</dbReference>